<keyword evidence="1" id="KW-0136">Cellulose degradation</keyword>
<dbReference type="SUPFAM" id="SSF51989">
    <property type="entry name" value="Glycosyl hydrolases family 6, cellulases"/>
    <property type="match status" value="1"/>
</dbReference>
<keyword evidence="3" id="KW-1185">Reference proteome</keyword>
<dbReference type="PANTHER" id="PTHR34876:SF4">
    <property type="entry name" value="1,4-BETA-D-GLUCAN CELLOBIOHYDROLASE C-RELATED"/>
    <property type="match status" value="1"/>
</dbReference>
<evidence type="ECO:0000256" key="1">
    <source>
        <dbReference type="RuleBase" id="RU361186"/>
    </source>
</evidence>
<reference evidence="2 3" key="1">
    <citation type="journal article" date="2019" name="Int. J. Syst. Evol. Microbiol.">
        <title>The Global Catalogue of Microorganisms (GCM) 10K type strain sequencing project: providing services to taxonomists for standard genome sequencing and annotation.</title>
        <authorList>
            <consortium name="The Broad Institute Genomics Platform"/>
            <consortium name="The Broad Institute Genome Sequencing Center for Infectious Disease"/>
            <person name="Wu L."/>
            <person name="Ma J."/>
        </authorList>
    </citation>
    <scope>NUCLEOTIDE SEQUENCE [LARGE SCALE GENOMIC DNA]</scope>
    <source>
        <strain evidence="2 3">JCM 15481</strain>
    </source>
</reference>
<feature type="signal peptide" evidence="1">
    <location>
        <begin position="1"/>
        <end position="30"/>
    </location>
</feature>
<dbReference type="Proteomes" id="UP001500443">
    <property type="component" value="Unassembled WGS sequence"/>
</dbReference>
<keyword evidence="1" id="KW-0326">Glycosidase</keyword>
<keyword evidence="1" id="KW-0119">Carbohydrate metabolism</keyword>
<name>A0ABN2Z8M9_9ACTN</name>
<evidence type="ECO:0000313" key="2">
    <source>
        <dbReference type="EMBL" id="GAA2138437.1"/>
    </source>
</evidence>
<proteinExistence type="inferred from homology"/>
<accession>A0ABN2Z8M9</accession>
<dbReference type="EC" id="3.2.1.-" evidence="1"/>
<feature type="chain" id="PRO_5044970117" description="Glucanase" evidence="1">
    <location>
        <begin position="31"/>
        <end position="330"/>
    </location>
</feature>
<keyword evidence="1" id="KW-0378">Hydrolase</keyword>
<dbReference type="EMBL" id="BAAAPF010000195">
    <property type="protein sequence ID" value="GAA2138437.1"/>
    <property type="molecule type" value="Genomic_DNA"/>
</dbReference>
<keyword evidence="1" id="KW-0732">Signal</keyword>
<dbReference type="InterPro" id="IPR036434">
    <property type="entry name" value="Beta_cellobiohydrolase_sf"/>
</dbReference>
<sequence length="330" mass="34004">MRARIPRRLHRTALAGLLGAGLALAGLATAAPAAVPGGDGPRAAADAAQLPGPLYVDPDSQVQRWTAANPGDSRQPVIADRIASQPQARWLAQYNPGTVQQEVADYMSAAGDELPVLSVYGIPNRDCGGASSGGAPDLPSYQNWIELIAAGLGDHPVVIILETDALALEDCLDQSGRDARHAALRQAVTTLKSADPQAHVYLDGGHSGWHSPADQAARLSASGVTEADGVFTNVSNFHTTSDELAYGKQILSAIGDPDLKLVVDTSRNGNGSNGEWCDPAGRALGENPTLSAGDDAVDALLWVKPPGEADGCAAAAGQFVPDLAYALATN</sequence>
<gene>
    <name evidence="2" type="ORF">GCM10009802_47900</name>
</gene>
<comment type="caution">
    <text evidence="2">The sequence shown here is derived from an EMBL/GenBank/DDBJ whole genome shotgun (WGS) entry which is preliminary data.</text>
</comment>
<organism evidence="2 3">
    <name type="scientific">Streptomyces synnematoformans</name>
    <dbReference type="NCBI Taxonomy" id="415721"/>
    <lineage>
        <taxon>Bacteria</taxon>
        <taxon>Bacillati</taxon>
        <taxon>Actinomycetota</taxon>
        <taxon>Actinomycetes</taxon>
        <taxon>Kitasatosporales</taxon>
        <taxon>Streptomycetaceae</taxon>
        <taxon>Streptomyces</taxon>
    </lineage>
</organism>
<dbReference type="PIRSF" id="PIRSF001100">
    <property type="entry name" value="Beta_cellobiohydrolase"/>
    <property type="match status" value="1"/>
</dbReference>
<protein>
    <recommendedName>
        <fullName evidence="1">Glucanase</fullName>
        <ecNumber evidence="1">3.2.1.-</ecNumber>
    </recommendedName>
</protein>
<dbReference type="Gene3D" id="3.20.20.40">
    <property type="entry name" value="1, 4-beta cellobiohydrolase"/>
    <property type="match status" value="1"/>
</dbReference>
<keyword evidence="1" id="KW-0624">Polysaccharide degradation</keyword>
<evidence type="ECO:0000313" key="3">
    <source>
        <dbReference type="Proteomes" id="UP001500443"/>
    </source>
</evidence>
<dbReference type="PRINTS" id="PR00733">
    <property type="entry name" value="GLHYDRLASE6"/>
</dbReference>
<dbReference type="InterPro" id="IPR016288">
    <property type="entry name" value="Beta_cellobiohydrolase"/>
</dbReference>
<dbReference type="Pfam" id="PF01341">
    <property type="entry name" value="Glyco_hydro_6"/>
    <property type="match status" value="1"/>
</dbReference>
<dbReference type="RefSeq" id="WP_344292068.1">
    <property type="nucleotide sequence ID" value="NZ_BAAAPF010000195.1"/>
</dbReference>
<comment type="similarity">
    <text evidence="1">Belongs to the glycosyl hydrolase family 6.</text>
</comment>
<dbReference type="PANTHER" id="PTHR34876">
    <property type="match status" value="1"/>
</dbReference>